<evidence type="ECO:0000256" key="4">
    <source>
        <dbReference type="ARBA" id="ARBA00023136"/>
    </source>
</evidence>
<comment type="caution">
    <text evidence="7">The sequence shown here is derived from an EMBL/GenBank/DDBJ whole genome shotgun (WGS) entry which is preliminary data.</text>
</comment>
<dbReference type="InterPro" id="IPR051533">
    <property type="entry name" value="WaaL-like"/>
</dbReference>
<organism evidence="7 8">
    <name type="scientific">Gillisia hiemivivida</name>
    <dbReference type="NCBI Taxonomy" id="291190"/>
    <lineage>
        <taxon>Bacteria</taxon>
        <taxon>Pseudomonadati</taxon>
        <taxon>Bacteroidota</taxon>
        <taxon>Flavobacteriia</taxon>
        <taxon>Flavobacteriales</taxon>
        <taxon>Flavobacteriaceae</taxon>
        <taxon>Gillisia</taxon>
    </lineage>
</organism>
<dbReference type="EMBL" id="VORY01000007">
    <property type="protein sequence ID" value="TXD93903.1"/>
    <property type="molecule type" value="Genomic_DNA"/>
</dbReference>
<feature type="transmembrane region" description="Helical" evidence="5">
    <location>
        <begin position="379"/>
        <end position="397"/>
    </location>
</feature>
<keyword evidence="2 5" id="KW-0812">Transmembrane</keyword>
<protein>
    <submittedName>
        <fullName evidence="7">O-antigen ligase family protein</fullName>
    </submittedName>
</protein>
<feature type="transmembrane region" description="Helical" evidence="5">
    <location>
        <begin position="166"/>
        <end position="185"/>
    </location>
</feature>
<feature type="transmembrane region" description="Helical" evidence="5">
    <location>
        <begin position="109"/>
        <end position="130"/>
    </location>
</feature>
<keyword evidence="8" id="KW-1185">Reference proteome</keyword>
<feature type="transmembrane region" description="Helical" evidence="5">
    <location>
        <begin position="136"/>
        <end position="154"/>
    </location>
</feature>
<feature type="transmembrane region" description="Helical" evidence="5">
    <location>
        <begin position="285"/>
        <end position="303"/>
    </location>
</feature>
<dbReference type="PANTHER" id="PTHR37422:SF17">
    <property type="entry name" value="O-ANTIGEN LIGASE"/>
    <property type="match status" value="1"/>
</dbReference>
<feature type="transmembrane region" description="Helical" evidence="5">
    <location>
        <begin position="205"/>
        <end position="225"/>
    </location>
</feature>
<name>A0A5C6ZSV0_9FLAO</name>
<accession>A0A5C6ZSV0</accession>
<reference evidence="7 8" key="1">
    <citation type="submission" date="2019-08" db="EMBL/GenBank/DDBJ databases">
        <title>Genome sequence of Gillisia hiemivivida IC154 (type strain).</title>
        <authorList>
            <person name="Bowman J.P."/>
        </authorList>
    </citation>
    <scope>NUCLEOTIDE SEQUENCE [LARGE SCALE GENOMIC DNA]</scope>
    <source>
        <strain evidence="7 8">IC154</strain>
    </source>
</reference>
<feature type="domain" description="O-antigen ligase-related" evidence="6">
    <location>
        <begin position="240"/>
        <end position="388"/>
    </location>
</feature>
<dbReference type="GO" id="GO:0016874">
    <property type="term" value="F:ligase activity"/>
    <property type="evidence" value="ECO:0007669"/>
    <property type="project" value="UniProtKB-KW"/>
</dbReference>
<evidence type="ECO:0000313" key="7">
    <source>
        <dbReference type="EMBL" id="TXD93903.1"/>
    </source>
</evidence>
<keyword evidence="4 5" id="KW-0472">Membrane</keyword>
<dbReference type="Proteomes" id="UP000321367">
    <property type="component" value="Unassembled WGS sequence"/>
</dbReference>
<evidence type="ECO:0000256" key="2">
    <source>
        <dbReference type="ARBA" id="ARBA00022692"/>
    </source>
</evidence>
<gene>
    <name evidence="7" type="ORF">ES724_08240</name>
</gene>
<evidence type="ECO:0000256" key="5">
    <source>
        <dbReference type="SAM" id="Phobius"/>
    </source>
</evidence>
<keyword evidence="3 5" id="KW-1133">Transmembrane helix</keyword>
<dbReference type="GO" id="GO:0016020">
    <property type="term" value="C:membrane"/>
    <property type="evidence" value="ECO:0007669"/>
    <property type="project" value="UniProtKB-SubCell"/>
</dbReference>
<feature type="transmembrane region" description="Helical" evidence="5">
    <location>
        <begin position="232"/>
        <end position="249"/>
    </location>
</feature>
<dbReference type="PANTHER" id="PTHR37422">
    <property type="entry name" value="TEICHURONIC ACID BIOSYNTHESIS PROTEIN TUAE"/>
    <property type="match status" value="1"/>
</dbReference>
<evidence type="ECO:0000259" key="6">
    <source>
        <dbReference type="Pfam" id="PF04932"/>
    </source>
</evidence>
<dbReference type="Pfam" id="PF04932">
    <property type="entry name" value="Wzy_C"/>
    <property type="match status" value="1"/>
</dbReference>
<evidence type="ECO:0000256" key="1">
    <source>
        <dbReference type="ARBA" id="ARBA00004141"/>
    </source>
</evidence>
<dbReference type="InterPro" id="IPR007016">
    <property type="entry name" value="O-antigen_ligase-rel_domated"/>
</dbReference>
<feature type="transmembrane region" description="Helical" evidence="5">
    <location>
        <begin position="86"/>
        <end position="102"/>
    </location>
</feature>
<proteinExistence type="predicted"/>
<sequence length="454" mass="51862">MRESISNNNIQYLKLLALHFCFAYLVYIYRPLSTLLMLSALAYFLFITIQNENRNNEALMGAAYITGAEVFFRMTGGMVFYETGKYMVIVFLIVGMVFKGTSSKTVPFWTYLLILVPGIIVASITMSLEADFRKSIAFNLSGPVCLGVSALYCYYKKIKKEDFQQVISMLLMPLISIMFYLYLYTPTLQEGLINMSGNYAATGGYGPNQISTVLGMGAFLIVTRLFTIKNRFINIIDFILLGLMGYRAIITFSRGGVFTALVCIAVFIILHYYKQERKEQKNTNYKLILLLSSIVLIWVYSSIKTFGLIENRYENRDAAGQLKDDITTGRVELVTTELEAFYKFPLTGIGVGKGYEYREETFGIDIASHNEISRLLSEHGLLGLFALLILIFVPILFWTKFKNNYYFLAFMAFWFLTINHSAMRIAMPAFVYGLALLYIVDEKKPPVHRKRLSY</sequence>
<dbReference type="OrthoDB" id="1118890at2"/>
<evidence type="ECO:0000256" key="3">
    <source>
        <dbReference type="ARBA" id="ARBA00022989"/>
    </source>
</evidence>
<comment type="subcellular location">
    <subcellularLocation>
        <location evidence="1">Membrane</location>
        <topology evidence="1">Multi-pass membrane protein</topology>
    </subcellularLocation>
</comment>
<dbReference type="RefSeq" id="WP_146931987.1">
    <property type="nucleotide sequence ID" value="NZ_CBCSHZ010000006.1"/>
</dbReference>
<feature type="transmembrane region" description="Helical" evidence="5">
    <location>
        <begin position="255"/>
        <end position="273"/>
    </location>
</feature>
<keyword evidence="7" id="KW-0436">Ligase</keyword>
<dbReference type="AlphaFoldDB" id="A0A5C6ZSV0"/>
<evidence type="ECO:0000313" key="8">
    <source>
        <dbReference type="Proteomes" id="UP000321367"/>
    </source>
</evidence>
<feature type="transmembrane region" description="Helical" evidence="5">
    <location>
        <begin position="404"/>
        <end position="419"/>
    </location>
</feature>
<feature type="transmembrane region" description="Helical" evidence="5">
    <location>
        <begin position="12"/>
        <end position="29"/>
    </location>
</feature>